<organism evidence="1">
    <name type="scientific">Pseudomonas marincola</name>
    <dbReference type="NCBI Taxonomy" id="437900"/>
    <lineage>
        <taxon>Bacteria</taxon>
        <taxon>Pseudomonadati</taxon>
        <taxon>Pseudomonadota</taxon>
        <taxon>Gammaproteobacteria</taxon>
        <taxon>Pseudomonadales</taxon>
        <taxon>Pseudomonadaceae</taxon>
        <taxon>Pseudomonas</taxon>
    </lineage>
</organism>
<reference evidence="1" key="1">
    <citation type="submission" date="2019-02" db="EMBL/GenBank/DDBJ databases">
        <authorList>
            <consortium name="Genoscope - CEA"/>
            <person name="William W."/>
        </authorList>
    </citation>
    <scope>NUCLEOTIDE SEQUENCE [LARGE SCALE GENOMIC DNA]</scope>
    <source>
        <strain evidence="1">YSy11</strain>
    </source>
</reference>
<name>A0A653DXX4_9PSED</name>
<proteinExistence type="predicted"/>
<dbReference type="EMBL" id="LR215729">
    <property type="protein sequence ID" value="VEV95236.1"/>
    <property type="molecule type" value="Genomic_DNA"/>
</dbReference>
<sequence length="117" mass="13705">MLHDRAGRRYKARFSVEARASCAFTHPHRPACQRFDEYHLAQESGVLRYWKFRNGGWMAYFAHGFSARFIDLYLDGFNREDLAESHMFGLYGRWSDGHPLVLFHQTMAQATYSAHSL</sequence>
<gene>
    <name evidence="1" type="ORF">PMYSY11_0189</name>
</gene>
<protein>
    <submittedName>
        <fullName evidence="1">Uncharacterized protein</fullName>
    </submittedName>
</protein>
<accession>A0A653DXX4</accession>
<dbReference type="AlphaFoldDB" id="A0A653DXX4"/>
<evidence type="ECO:0000313" key="1">
    <source>
        <dbReference type="EMBL" id="VEV95236.1"/>
    </source>
</evidence>